<evidence type="ECO:0000313" key="8">
    <source>
        <dbReference type="RefSeq" id="XP_006814239.1"/>
    </source>
</evidence>
<evidence type="ECO:0000256" key="4">
    <source>
        <dbReference type="ARBA" id="ARBA00023136"/>
    </source>
</evidence>
<accession>A0ABM0M2J8</accession>
<keyword evidence="7" id="KW-1185">Reference proteome</keyword>
<dbReference type="InterPro" id="IPR050840">
    <property type="entry name" value="Adaptor_Complx_Large_Subunit"/>
</dbReference>
<keyword evidence="2" id="KW-0813">Transport</keyword>
<comment type="subcellular location">
    <subcellularLocation>
        <location evidence="1">Endomembrane system</location>
    </subcellularLocation>
</comment>
<dbReference type="InterPro" id="IPR016024">
    <property type="entry name" value="ARM-type_fold"/>
</dbReference>
<evidence type="ECO:0000256" key="1">
    <source>
        <dbReference type="ARBA" id="ARBA00004308"/>
    </source>
</evidence>
<evidence type="ECO:0000313" key="7">
    <source>
        <dbReference type="Proteomes" id="UP000694865"/>
    </source>
</evidence>
<organism evidence="7 8">
    <name type="scientific">Saccoglossus kowalevskii</name>
    <name type="common">Acorn worm</name>
    <dbReference type="NCBI Taxonomy" id="10224"/>
    <lineage>
        <taxon>Eukaryota</taxon>
        <taxon>Metazoa</taxon>
        <taxon>Hemichordata</taxon>
        <taxon>Enteropneusta</taxon>
        <taxon>Harrimaniidae</taxon>
        <taxon>Saccoglossus</taxon>
    </lineage>
</organism>
<dbReference type="RefSeq" id="XP_006814239.1">
    <property type="nucleotide sequence ID" value="XM_006814176.1"/>
</dbReference>
<dbReference type="Pfam" id="PF01602">
    <property type="entry name" value="Adaptin_N"/>
    <property type="match status" value="1"/>
</dbReference>
<evidence type="ECO:0000259" key="6">
    <source>
        <dbReference type="Pfam" id="PF01602"/>
    </source>
</evidence>
<dbReference type="Gene3D" id="1.25.10.10">
    <property type="entry name" value="Leucine-rich Repeat Variant"/>
    <property type="match status" value="1"/>
</dbReference>
<dbReference type="InterPro" id="IPR011989">
    <property type="entry name" value="ARM-like"/>
</dbReference>
<gene>
    <name evidence="8" type="primary">LOC102803292</name>
</gene>
<evidence type="ECO:0000256" key="3">
    <source>
        <dbReference type="ARBA" id="ARBA00022927"/>
    </source>
</evidence>
<keyword evidence="4" id="KW-0472">Membrane</keyword>
<feature type="compositionally biased region" description="Polar residues" evidence="5">
    <location>
        <begin position="599"/>
        <end position="621"/>
    </location>
</feature>
<proteinExistence type="predicted"/>
<name>A0ABM0M2J8_SACKO</name>
<dbReference type="SUPFAM" id="SSF48371">
    <property type="entry name" value="ARM repeat"/>
    <property type="match status" value="1"/>
</dbReference>
<keyword evidence="3" id="KW-0653">Protein transport</keyword>
<feature type="non-terminal residue" evidence="8">
    <location>
        <position position="1"/>
    </location>
</feature>
<protein>
    <submittedName>
        <fullName evidence="8">Uncharacterized protein LOC102803292</fullName>
    </submittedName>
</protein>
<evidence type="ECO:0000256" key="5">
    <source>
        <dbReference type="SAM" id="MobiDB-lite"/>
    </source>
</evidence>
<dbReference type="PANTHER" id="PTHR22780">
    <property type="entry name" value="ADAPTIN, ALPHA/GAMMA/EPSILON"/>
    <property type="match status" value="1"/>
</dbReference>
<feature type="region of interest" description="Disordered" evidence="5">
    <location>
        <begin position="595"/>
        <end position="621"/>
    </location>
</feature>
<evidence type="ECO:0000256" key="2">
    <source>
        <dbReference type="ARBA" id="ARBA00022448"/>
    </source>
</evidence>
<dbReference type="Proteomes" id="UP000694865">
    <property type="component" value="Unplaced"/>
</dbReference>
<reference evidence="8" key="1">
    <citation type="submission" date="2025-08" db="UniProtKB">
        <authorList>
            <consortium name="RefSeq"/>
        </authorList>
    </citation>
    <scope>IDENTIFICATION</scope>
    <source>
        <tissue evidence="8">Testes</tissue>
    </source>
</reference>
<feature type="non-terminal residue" evidence="8">
    <location>
        <position position="797"/>
    </location>
</feature>
<dbReference type="GeneID" id="102803292"/>
<feature type="domain" description="Clathrin/coatomer adaptor adaptin-like N-terminal" evidence="6">
    <location>
        <begin position="3"/>
        <end position="220"/>
    </location>
</feature>
<dbReference type="InterPro" id="IPR002553">
    <property type="entry name" value="Clathrin/coatomer_adapt-like_N"/>
</dbReference>
<sequence length="797" mass="88366">ITALSAVIKVNPSYASEHQLVVIDCLDDPDETIKVKTLDLLFKMTNQKNIEVIFKKVLEYLNTAKDNYIKKDLVAKITDLAEKYPFYANHLIILGHVLPDTEAVEYDRELRLKAVGVYYRLLRKRKLPDALIKVVCWVLGEFSYLDDSVPKTEVIESLFKLLDDTYTDDSYTCWIFTAIMKITSQSGVFSDVVNDVIIKYKDITTNTELRQRVCEFDKLSHDVELMRTILPVPTHHIEIDSTLSFLDEYVSDALAQGAATYKPKQQRQLQPTTTLVSKPSLWAGLNFKPYESPTASAASTLSLSSSPHASPMMVVALDPSLSSGSSDSTNLLDIRTPGLNLKDVKKVWSKEGYSKSSKTIAIKGKEQLKKSNPVTELNAVEKVTPQNKSLPLTTESSPTSLDISDEEMRKLKLANALFSGVTSNTTPKQTLGSRAGRLFSQEQIQQRNTPFTDVLIEGVRKSPTENSSIDLLAGIDFMTVDQKEIDRIGVSSGDTAGVECATGSTQNTKLIDVVLSQTHGDIVGEVQGEVDNKKSTRCKQFDSLQGNLTLESDFNSVHAGDHKHVENISGLKDLNINTFRNNKLTVSIKTSDVLRPGENISSHDSNTDSVISYSDNNDKLPQTKKSVLSEQSLLTKDTVTVSNVGLLDSEYDDPQNEQEPDHFAPRLPQDLKGFDHSKEYSNLTSDSILRVLSTKVWKSDSLIIVLFLQNQSIHAIKDATVKVDVPSNLKAVIDGNECNSITVSEIIANCCQSSIVTFTCIAPSLNMVLGGQICYKDKTNTSKRLFFNLSIYMTDLL</sequence>